<proteinExistence type="predicted"/>
<keyword evidence="3" id="KW-1185">Reference proteome</keyword>
<reference evidence="2" key="1">
    <citation type="submission" date="2021-08" db="EMBL/GenBank/DDBJ databases">
        <authorList>
            <person name="Stevens D.C."/>
        </authorList>
    </citation>
    <scope>NUCLEOTIDE SEQUENCE</scope>
    <source>
        <strain evidence="2">DSM 53165</strain>
    </source>
</reference>
<comment type="caution">
    <text evidence="2">The sequence shown here is derived from an EMBL/GenBank/DDBJ whole genome shotgun (WGS) entry which is preliminary data.</text>
</comment>
<dbReference type="Proteomes" id="UP001139031">
    <property type="component" value="Unassembled WGS sequence"/>
</dbReference>
<feature type="region of interest" description="Disordered" evidence="1">
    <location>
        <begin position="84"/>
        <end position="103"/>
    </location>
</feature>
<evidence type="ECO:0000313" key="3">
    <source>
        <dbReference type="Proteomes" id="UP001139031"/>
    </source>
</evidence>
<protein>
    <submittedName>
        <fullName evidence="2">Uncharacterized protein</fullName>
    </submittedName>
</protein>
<dbReference type="RefSeq" id="WP_224197403.1">
    <property type="nucleotide sequence ID" value="NZ_JAIRAU010000057.1"/>
</dbReference>
<evidence type="ECO:0000256" key="1">
    <source>
        <dbReference type="SAM" id="MobiDB-lite"/>
    </source>
</evidence>
<name>A0ABS7U5R7_9BACT</name>
<organism evidence="2 3">
    <name type="scientific">Nannocystis pusilla</name>
    <dbReference type="NCBI Taxonomy" id="889268"/>
    <lineage>
        <taxon>Bacteria</taxon>
        <taxon>Pseudomonadati</taxon>
        <taxon>Myxococcota</taxon>
        <taxon>Polyangia</taxon>
        <taxon>Nannocystales</taxon>
        <taxon>Nannocystaceae</taxon>
        <taxon>Nannocystis</taxon>
    </lineage>
</organism>
<gene>
    <name evidence="2" type="ORF">K7C98_41110</name>
</gene>
<sequence length="103" mass="11061">MDRRIVGLELDERSDGAARLGAWLHGQTQGTAVLFGVHVAHHEAFAELGQGASPTRILELFAAERAVERVGARAAFAGIEVVEESRRRTGSSSAVERPVQARS</sequence>
<evidence type="ECO:0000313" key="2">
    <source>
        <dbReference type="EMBL" id="MBZ5715667.1"/>
    </source>
</evidence>
<accession>A0ABS7U5R7</accession>
<dbReference type="EMBL" id="JAIRAU010000057">
    <property type="protein sequence ID" value="MBZ5715667.1"/>
    <property type="molecule type" value="Genomic_DNA"/>
</dbReference>